<keyword evidence="3" id="KW-1185">Reference proteome</keyword>
<feature type="region of interest" description="Disordered" evidence="1">
    <location>
        <begin position="1"/>
        <end position="22"/>
    </location>
</feature>
<reference evidence="3" key="1">
    <citation type="journal article" date="2018" name="Gigascience">
        <title>Genome assembly of the Pink Ipe (Handroanthus impetiginosus, Bignoniaceae), a highly valued, ecologically keystone Neotropical timber forest tree.</title>
        <authorList>
            <person name="Silva-Junior O.B."/>
            <person name="Grattapaglia D."/>
            <person name="Novaes E."/>
            <person name="Collevatti R.G."/>
        </authorList>
    </citation>
    <scope>NUCLEOTIDE SEQUENCE [LARGE SCALE GENOMIC DNA]</scope>
    <source>
        <strain evidence="3">cv. UFG-1</strain>
    </source>
</reference>
<comment type="caution">
    <text evidence="2">The sequence shown here is derived from an EMBL/GenBank/DDBJ whole genome shotgun (WGS) entry which is preliminary data.</text>
</comment>
<evidence type="ECO:0000313" key="3">
    <source>
        <dbReference type="Proteomes" id="UP000231279"/>
    </source>
</evidence>
<dbReference type="AlphaFoldDB" id="A0A2G9GS69"/>
<sequence>MNAPFKLNRYGQEHKPSNMLKGKTPVQQHIIKTYAHLNMRNVRQHDDICNMGKIRKDMYLVIQKKHQTSHFTIT</sequence>
<proteinExistence type="predicted"/>
<protein>
    <submittedName>
        <fullName evidence="2">Uncharacterized protein</fullName>
    </submittedName>
</protein>
<organism evidence="2 3">
    <name type="scientific">Handroanthus impetiginosus</name>
    <dbReference type="NCBI Taxonomy" id="429701"/>
    <lineage>
        <taxon>Eukaryota</taxon>
        <taxon>Viridiplantae</taxon>
        <taxon>Streptophyta</taxon>
        <taxon>Embryophyta</taxon>
        <taxon>Tracheophyta</taxon>
        <taxon>Spermatophyta</taxon>
        <taxon>Magnoliopsida</taxon>
        <taxon>eudicotyledons</taxon>
        <taxon>Gunneridae</taxon>
        <taxon>Pentapetalae</taxon>
        <taxon>asterids</taxon>
        <taxon>lamiids</taxon>
        <taxon>Lamiales</taxon>
        <taxon>Bignoniaceae</taxon>
        <taxon>Crescentiina</taxon>
        <taxon>Tabebuia alliance</taxon>
        <taxon>Handroanthus</taxon>
    </lineage>
</organism>
<dbReference type="Proteomes" id="UP000231279">
    <property type="component" value="Unassembled WGS sequence"/>
</dbReference>
<evidence type="ECO:0000256" key="1">
    <source>
        <dbReference type="SAM" id="MobiDB-lite"/>
    </source>
</evidence>
<evidence type="ECO:0000313" key="2">
    <source>
        <dbReference type="EMBL" id="PIN07860.1"/>
    </source>
</evidence>
<accession>A0A2G9GS69</accession>
<dbReference type="EMBL" id="NKXS01003975">
    <property type="protein sequence ID" value="PIN07860.1"/>
    <property type="molecule type" value="Genomic_DNA"/>
</dbReference>
<name>A0A2G9GS69_9LAMI</name>
<gene>
    <name evidence="2" type="ORF">CDL12_19571</name>
</gene>